<gene>
    <name evidence="1" type="ORF">V1634_19680</name>
</gene>
<sequence>MEQLDDLLTGIDITLDDRTLHEIDAVVSWLITNVAVISLLESRWRSGAGPPARGTVNSRG</sequence>
<accession>A0ABU7SGL5</accession>
<dbReference type="Proteomes" id="UP001339911">
    <property type="component" value="Unassembled WGS sequence"/>
</dbReference>
<protein>
    <submittedName>
        <fullName evidence="1">Uncharacterized protein</fullName>
    </submittedName>
</protein>
<organism evidence="1 2">
    <name type="scientific">Plantactinospora veratri</name>
    <dbReference type="NCBI Taxonomy" id="1436122"/>
    <lineage>
        <taxon>Bacteria</taxon>
        <taxon>Bacillati</taxon>
        <taxon>Actinomycetota</taxon>
        <taxon>Actinomycetes</taxon>
        <taxon>Micromonosporales</taxon>
        <taxon>Micromonosporaceae</taxon>
        <taxon>Plantactinospora</taxon>
    </lineage>
</organism>
<keyword evidence="2" id="KW-1185">Reference proteome</keyword>
<reference evidence="1 2" key="1">
    <citation type="submission" date="2024-01" db="EMBL/GenBank/DDBJ databases">
        <title>Genome insights into Plantactinospora veratri sp. nov.</title>
        <authorList>
            <person name="Wang L."/>
        </authorList>
    </citation>
    <scope>NUCLEOTIDE SEQUENCE [LARGE SCALE GENOMIC DNA]</scope>
    <source>
        <strain evidence="1 2">NEAU-FHS4</strain>
    </source>
</reference>
<comment type="caution">
    <text evidence="1">The sequence shown here is derived from an EMBL/GenBank/DDBJ whole genome shotgun (WGS) entry which is preliminary data.</text>
</comment>
<proteinExistence type="predicted"/>
<dbReference type="RefSeq" id="WP_331209342.1">
    <property type="nucleotide sequence ID" value="NZ_JAZGQL010000014.1"/>
</dbReference>
<evidence type="ECO:0000313" key="2">
    <source>
        <dbReference type="Proteomes" id="UP001339911"/>
    </source>
</evidence>
<dbReference type="EMBL" id="JAZGQL010000014">
    <property type="protein sequence ID" value="MEE6309061.1"/>
    <property type="molecule type" value="Genomic_DNA"/>
</dbReference>
<evidence type="ECO:0000313" key="1">
    <source>
        <dbReference type="EMBL" id="MEE6309061.1"/>
    </source>
</evidence>
<name>A0ABU7SGL5_9ACTN</name>